<evidence type="ECO:0000259" key="1">
    <source>
        <dbReference type="PROSITE" id="PS50878"/>
    </source>
</evidence>
<dbReference type="InterPro" id="IPR000477">
    <property type="entry name" value="RT_dom"/>
</dbReference>
<dbReference type="EMBL" id="CAJOBA010002203">
    <property type="protein sequence ID" value="CAF3634647.1"/>
    <property type="molecule type" value="Genomic_DNA"/>
</dbReference>
<dbReference type="CDD" id="cd00304">
    <property type="entry name" value="RT_like"/>
    <property type="match status" value="1"/>
</dbReference>
<proteinExistence type="predicted"/>
<dbReference type="Pfam" id="PF26215">
    <property type="entry name" value="HTH_animal"/>
    <property type="match status" value="1"/>
</dbReference>
<dbReference type="AlphaFoldDB" id="A0A8S2D5L6"/>
<feature type="domain" description="Reverse transcriptase" evidence="1">
    <location>
        <begin position="1"/>
        <end position="106"/>
    </location>
</feature>
<reference evidence="2" key="1">
    <citation type="submission" date="2021-02" db="EMBL/GenBank/DDBJ databases">
        <authorList>
            <person name="Nowell W R."/>
        </authorList>
    </citation>
    <scope>NUCLEOTIDE SEQUENCE</scope>
</reference>
<dbReference type="PANTHER" id="PTHR21301:SF10">
    <property type="entry name" value="REVERSE TRANSCRIPTASE DOMAIN-CONTAINING PROTEIN"/>
    <property type="match status" value="1"/>
</dbReference>
<dbReference type="PROSITE" id="PS50878">
    <property type="entry name" value="RT_POL"/>
    <property type="match status" value="1"/>
</dbReference>
<evidence type="ECO:0000313" key="4">
    <source>
        <dbReference type="Proteomes" id="UP000677228"/>
    </source>
</evidence>
<gene>
    <name evidence="2" type="ORF">OVA965_LOCUS7061</name>
    <name evidence="3" type="ORF">TMI583_LOCUS7057</name>
</gene>
<name>A0A8S2D5L6_9BILA</name>
<evidence type="ECO:0000313" key="2">
    <source>
        <dbReference type="EMBL" id="CAF0849394.1"/>
    </source>
</evidence>
<evidence type="ECO:0000313" key="3">
    <source>
        <dbReference type="EMBL" id="CAF3634647.1"/>
    </source>
</evidence>
<sequence length="235" mass="27423">MGAPLAPLMAELFMQGYERKHMGKLKDIGVKYWRRYVDDTIVLLKLEETAENVAQFLNKLHPSIKFTFEEENASEHTLPFLDVLVKKTEGYTTSVYRKPSFTGLMTKWLSFIPKRYKHNAISTMVYRAFNVSSTYQILHNEFDVIRVLARKNGYPLNFVEKIIRDHFNHAYTTRSNKNDAPAKENIIFRIPYFGQCSQIYAKRITAAVKKVYPQKDVRIVYDVTKKIGDGFKYKG</sequence>
<dbReference type="EMBL" id="CAJNOK010002203">
    <property type="protein sequence ID" value="CAF0849394.1"/>
    <property type="molecule type" value="Genomic_DNA"/>
</dbReference>
<dbReference type="InterPro" id="IPR058912">
    <property type="entry name" value="HTH_animal"/>
</dbReference>
<organism evidence="2 4">
    <name type="scientific">Didymodactylos carnosus</name>
    <dbReference type="NCBI Taxonomy" id="1234261"/>
    <lineage>
        <taxon>Eukaryota</taxon>
        <taxon>Metazoa</taxon>
        <taxon>Spiralia</taxon>
        <taxon>Gnathifera</taxon>
        <taxon>Rotifera</taxon>
        <taxon>Eurotatoria</taxon>
        <taxon>Bdelloidea</taxon>
        <taxon>Philodinida</taxon>
        <taxon>Philodinidae</taxon>
        <taxon>Didymodactylos</taxon>
    </lineage>
</organism>
<accession>A0A8S2D5L6</accession>
<comment type="caution">
    <text evidence="2">The sequence shown here is derived from an EMBL/GenBank/DDBJ whole genome shotgun (WGS) entry which is preliminary data.</text>
</comment>
<dbReference type="PANTHER" id="PTHR21301">
    <property type="entry name" value="REVERSE TRANSCRIPTASE"/>
    <property type="match status" value="1"/>
</dbReference>
<protein>
    <recommendedName>
        <fullName evidence="1">Reverse transcriptase domain-containing protein</fullName>
    </recommendedName>
</protein>
<dbReference type="Proteomes" id="UP000677228">
    <property type="component" value="Unassembled WGS sequence"/>
</dbReference>
<dbReference type="Proteomes" id="UP000682733">
    <property type="component" value="Unassembled WGS sequence"/>
</dbReference>